<feature type="transmembrane region" description="Helical" evidence="1">
    <location>
        <begin position="209"/>
        <end position="238"/>
    </location>
</feature>
<evidence type="ECO:0000313" key="2">
    <source>
        <dbReference type="EMBL" id="VDN05324.1"/>
    </source>
</evidence>
<keyword evidence="1" id="KW-0812">Transmembrane</keyword>
<protein>
    <submittedName>
        <fullName evidence="4">Clc-like protein</fullName>
    </submittedName>
</protein>
<dbReference type="GO" id="GO:0016020">
    <property type="term" value="C:membrane"/>
    <property type="evidence" value="ECO:0007669"/>
    <property type="project" value="InterPro"/>
</dbReference>
<feature type="transmembrane region" description="Helical" evidence="1">
    <location>
        <begin position="16"/>
        <end position="36"/>
    </location>
</feature>
<evidence type="ECO:0000313" key="3">
    <source>
        <dbReference type="Proteomes" id="UP000276776"/>
    </source>
</evidence>
<dbReference type="WBParaSite" id="TCLT_0000783901-mRNA-1">
    <property type="protein sequence ID" value="TCLT_0000783901-mRNA-1"/>
    <property type="gene ID" value="TCLT_0000783901"/>
</dbReference>
<evidence type="ECO:0000313" key="4">
    <source>
        <dbReference type="WBParaSite" id="TCLT_0000783901-mRNA-1"/>
    </source>
</evidence>
<accession>A0A0N5D4E9</accession>
<keyword evidence="3" id="KW-1185">Reference proteome</keyword>
<dbReference type="Proteomes" id="UP000276776">
    <property type="component" value="Unassembled WGS sequence"/>
</dbReference>
<dbReference type="AlphaFoldDB" id="A0A0N5D4E9"/>
<keyword evidence="1" id="KW-0472">Membrane</keyword>
<dbReference type="Gene3D" id="1.20.140.150">
    <property type="match status" value="1"/>
</dbReference>
<feature type="transmembrane region" description="Helical" evidence="1">
    <location>
        <begin position="164"/>
        <end position="189"/>
    </location>
</feature>
<dbReference type="PANTHER" id="PTHR35574:SF2">
    <property type="entry name" value="CLAUDIN-LIKE IN CAENORHABDITIS"/>
    <property type="match status" value="1"/>
</dbReference>
<reference evidence="4" key="1">
    <citation type="submission" date="2016-04" db="UniProtKB">
        <authorList>
            <consortium name="WormBaseParasite"/>
        </authorList>
    </citation>
    <scope>IDENTIFICATION</scope>
</reference>
<organism evidence="4">
    <name type="scientific">Thelazia callipaeda</name>
    <name type="common">Oriental eyeworm</name>
    <name type="synonym">Parasitic nematode</name>
    <dbReference type="NCBI Taxonomy" id="103827"/>
    <lineage>
        <taxon>Eukaryota</taxon>
        <taxon>Metazoa</taxon>
        <taxon>Ecdysozoa</taxon>
        <taxon>Nematoda</taxon>
        <taxon>Chromadorea</taxon>
        <taxon>Rhabditida</taxon>
        <taxon>Spirurina</taxon>
        <taxon>Spiruromorpha</taxon>
        <taxon>Thelazioidea</taxon>
        <taxon>Thelaziidae</taxon>
        <taxon>Thelazia</taxon>
    </lineage>
</organism>
<dbReference type="OrthoDB" id="5828353at2759"/>
<dbReference type="InterPro" id="IPR010761">
    <property type="entry name" value="Clc_prot-like"/>
</dbReference>
<sequence>MDPDDEGPSKCSRKTALSLFLFLELTAYLFSCIALISPSWQYVYLENGRTEHHHGLWLDCKRDYSHDYGRSREYYETLYRLDKQQSPFDQFFLTSLLCVYKFDYYIDAEDLYDHNHDENRLQDDAYQHLFLGWKIASLAALGFAVLTAGAALLLSICAFCHRTLICAAAVLVTVSALLSSVGLLIFYIWASYQDNSILKEDDGIYQQYFGWGFYVQIGGTTIYFLASFVGCAVTSVAFKKNGPKLVKIEVVNGDNSTLLDRTFLPEFKRSFSAVYKLDSGALQKWEKDYLNMMQKHNTIQKSWCSSKDCKITKPISSSLKSIDQCNLDTAVEAFISFPEICLPHLNTVPKSILKTSSQQSTKFKSQENKHLIDDPNLTYEYLPSADKLQSTGTISKSFATEFMNNSLTHQIKDSSSLRAHSKTSINVYDEVYEYIPNKDSFDESKFCGQGKIIEEM</sequence>
<dbReference type="Pfam" id="PF07062">
    <property type="entry name" value="Clc-like"/>
    <property type="match status" value="1"/>
</dbReference>
<evidence type="ECO:0000256" key="1">
    <source>
        <dbReference type="SAM" id="Phobius"/>
    </source>
</evidence>
<name>A0A0N5D4E9_THECL</name>
<dbReference type="EMBL" id="UYYF01004549">
    <property type="protein sequence ID" value="VDN05324.1"/>
    <property type="molecule type" value="Genomic_DNA"/>
</dbReference>
<dbReference type="OMA" id="ISFPEIC"/>
<proteinExistence type="predicted"/>
<feature type="transmembrane region" description="Helical" evidence="1">
    <location>
        <begin position="135"/>
        <end position="157"/>
    </location>
</feature>
<gene>
    <name evidence="2" type="ORF">TCLT_LOCUS7828</name>
</gene>
<keyword evidence="1" id="KW-1133">Transmembrane helix</keyword>
<dbReference type="PANTHER" id="PTHR35574">
    <property type="entry name" value="PUTATIVE-RELATED"/>
    <property type="match status" value="1"/>
</dbReference>
<reference evidence="2 3" key="2">
    <citation type="submission" date="2018-11" db="EMBL/GenBank/DDBJ databases">
        <authorList>
            <consortium name="Pathogen Informatics"/>
        </authorList>
    </citation>
    <scope>NUCLEOTIDE SEQUENCE [LARGE SCALE GENOMIC DNA]</scope>
</reference>